<evidence type="ECO:0000256" key="1">
    <source>
        <dbReference type="SAM" id="MobiDB-lite"/>
    </source>
</evidence>
<dbReference type="RefSeq" id="WP_407653287.1">
    <property type="nucleotide sequence ID" value="NZ_JAUJFI010000331.1"/>
</dbReference>
<sequence length="666" mass="64718">NVAVTVTDNAGNATTQGDTTNATVDNQAPTVTDGNIAISGGTGTGGAYKTGDTVTATWNNTLAGDNNTDTLTGVTFDLSAFGGGSAVAGVNNNGVWTATHTITAGSLDATSRNVAVTVTDNAGNSTTQGDTTNATVDNQAPTVTDGNIAISGGSGIGGAYKAGDIITATWDNTLTGDNNTDTLTGVTFDLSAFGGGSAVAGVNNGGVWTVTHTVTAGSLDATGRNVAVTVTDNAGNVTTTSDTTNATVDNRAPTVTDGNIAISGGTGTGGAYKTGDTVTATWDNTLAGDNNTDTLAGVTFDLSAFGGGSAVAGVNNNGVWTATHTVTAGSLDATGRNVAVTVTDNAGNATTQGDTTNATVDNRAPTVTDGNIAISGGSGIGGAYKAGDIITATWDNTLTGDNNTDTLTGVTFDLSAFGGGSAVAGVNNGGVWTVTHTVTAGSLDATGRNVAVTVTDNAGNVTTTSDTTNATVDNRAPTVTDGNIAISGGTGAGGAYKAGDTVTATWDNTLAGDNNTDTLAGVTFDLSAFGGGSAVAATNNNGVWTATHTITAGSLDATGRNAAVTVTDNAGNSTTQGDTTNAVVDNQAPTVTDGNIAISGGTGTGGAYKTGDTVTATWNNTLAGDNNTDTLAGVTVDFSQFGGGSAVAATNNNGVWTATHTITAGS</sequence>
<evidence type="ECO:0000313" key="3">
    <source>
        <dbReference type="Proteomes" id="UP001227317"/>
    </source>
</evidence>
<feature type="non-terminal residue" evidence="2">
    <location>
        <position position="1"/>
    </location>
</feature>
<feature type="non-terminal residue" evidence="2">
    <location>
        <position position="666"/>
    </location>
</feature>
<evidence type="ECO:0008006" key="4">
    <source>
        <dbReference type="Google" id="ProtNLM"/>
    </source>
</evidence>
<feature type="region of interest" description="Disordered" evidence="1">
    <location>
        <begin position="1"/>
        <end position="21"/>
    </location>
</feature>
<dbReference type="EMBL" id="JAUJFI010000331">
    <property type="protein sequence ID" value="MDQ2106713.1"/>
    <property type="molecule type" value="Genomic_DNA"/>
</dbReference>
<name>A0ABU0WR36_9PROT</name>
<dbReference type="Proteomes" id="UP001227317">
    <property type="component" value="Unassembled WGS sequence"/>
</dbReference>
<evidence type="ECO:0000313" key="2">
    <source>
        <dbReference type="EMBL" id="MDQ2106713.1"/>
    </source>
</evidence>
<reference evidence="2 3" key="1">
    <citation type="submission" date="2023-06" db="EMBL/GenBank/DDBJ databases">
        <title>Azospirillum isscasensis sp.nov, a bacterium isolated from rhizosphere soil of rice.</title>
        <authorList>
            <person name="Wang H."/>
        </authorList>
    </citation>
    <scope>NUCLEOTIDE SEQUENCE [LARGE SCALE GENOMIC DNA]</scope>
    <source>
        <strain evidence="2 3">C340-1</strain>
    </source>
</reference>
<proteinExistence type="predicted"/>
<comment type="caution">
    <text evidence="2">The sequence shown here is derived from an EMBL/GenBank/DDBJ whole genome shotgun (WGS) entry which is preliminary data.</text>
</comment>
<accession>A0ABU0WR36</accession>
<protein>
    <recommendedName>
        <fullName evidence="4">Bacterial Ig-like domain-containing protein</fullName>
    </recommendedName>
</protein>
<keyword evidence="3" id="KW-1185">Reference proteome</keyword>
<organism evidence="2 3">
    <name type="scientific">Azospirillum isscasi</name>
    <dbReference type="NCBI Taxonomy" id="3053926"/>
    <lineage>
        <taxon>Bacteria</taxon>
        <taxon>Pseudomonadati</taxon>
        <taxon>Pseudomonadota</taxon>
        <taxon>Alphaproteobacteria</taxon>
        <taxon>Rhodospirillales</taxon>
        <taxon>Azospirillaceae</taxon>
        <taxon>Azospirillum</taxon>
    </lineage>
</organism>
<gene>
    <name evidence="2" type="ORF">QSG27_28770</name>
</gene>